<dbReference type="SUPFAM" id="SSF51430">
    <property type="entry name" value="NAD(P)-linked oxidoreductase"/>
    <property type="match status" value="1"/>
</dbReference>
<name>A8QEB3_MALGO</name>
<dbReference type="InParanoid" id="A8QEB3"/>
<dbReference type="InterPro" id="IPR023210">
    <property type="entry name" value="NADP_OxRdtase_dom"/>
</dbReference>
<dbReference type="EMBL" id="AAYY01000032">
    <property type="protein sequence ID" value="EDP41384.1"/>
    <property type="molecule type" value="Genomic_DNA"/>
</dbReference>
<accession>A8QEB3</accession>
<dbReference type="InterPro" id="IPR036812">
    <property type="entry name" value="NAD(P)_OxRdtase_dom_sf"/>
</dbReference>
<protein>
    <recommendedName>
        <fullName evidence="2">NADP-dependent oxidoreductase domain-containing protein</fullName>
    </recommendedName>
</protein>
<evidence type="ECO:0000259" key="2">
    <source>
        <dbReference type="Pfam" id="PF00248"/>
    </source>
</evidence>
<dbReference type="RefSeq" id="XP_001728598.1">
    <property type="nucleotide sequence ID" value="XM_001728546.1"/>
</dbReference>
<dbReference type="PANTHER" id="PTHR43364:SF15">
    <property type="entry name" value="ARYL-ALCOHOL DEHYDROGENASE AAD16-RELATED"/>
    <property type="match status" value="1"/>
</dbReference>
<dbReference type="Gene3D" id="3.20.20.100">
    <property type="entry name" value="NADP-dependent oxidoreductase domain"/>
    <property type="match status" value="1"/>
</dbReference>
<dbReference type="GeneID" id="5852908"/>
<dbReference type="Pfam" id="PF00248">
    <property type="entry name" value="Aldo_ket_red"/>
    <property type="match status" value="1"/>
</dbReference>
<evidence type="ECO:0000313" key="4">
    <source>
        <dbReference type="Proteomes" id="UP000008837"/>
    </source>
</evidence>
<dbReference type="KEGG" id="mgl:MGL_4263"/>
<dbReference type="GO" id="GO:0016491">
    <property type="term" value="F:oxidoreductase activity"/>
    <property type="evidence" value="ECO:0007669"/>
    <property type="project" value="UniProtKB-KW"/>
</dbReference>
<dbReference type="OMA" id="LMTRWAE"/>
<dbReference type="CDD" id="cd19079">
    <property type="entry name" value="AKR_EcYajO-like"/>
    <property type="match status" value="1"/>
</dbReference>
<comment type="caution">
    <text evidence="3">The sequence shown here is derived from an EMBL/GenBank/DDBJ whole genome shotgun (WGS) entry which is preliminary data.</text>
</comment>
<dbReference type="FunFam" id="3.20.20.100:FF:000004">
    <property type="entry name" value="Oxidoreductase, aldo/keto reductase"/>
    <property type="match status" value="1"/>
</dbReference>
<reference evidence="3 4" key="1">
    <citation type="journal article" date="2007" name="Proc. Natl. Acad. Sci. U.S.A.">
        <title>Dandruff-associated Malassezia genomes reveal convergent and divergent virulence traits shared with plant and human fungal pathogens.</title>
        <authorList>
            <person name="Xu J."/>
            <person name="Saunders C.W."/>
            <person name="Hu P."/>
            <person name="Grant R.A."/>
            <person name="Boekhout T."/>
            <person name="Kuramae E.E."/>
            <person name="Kronstad J.W."/>
            <person name="Deangelis Y.M."/>
            <person name="Reeder N.L."/>
            <person name="Johnstone K.R."/>
            <person name="Leland M."/>
            <person name="Fieno A.M."/>
            <person name="Begley W.M."/>
            <person name="Sun Y."/>
            <person name="Lacey M.P."/>
            <person name="Chaudhary T."/>
            <person name="Keough T."/>
            <person name="Chu L."/>
            <person name="Sears R."/>
            <person name="Yuan B."/>
            <person name="Dawson T.L.Jr."/>
        </authorList>
    </citation>
    <scope>NUCLEOTIDE SEQUENCE [LARGE SCALE GENOMIC DNA]</scope>
    <source>
        <strain evidence="4">ATCC MYA-4612 / CBS 7966</strain>
    </source>
</reference>
<dbReference type="VEuPathDB" id="FungiDB:MGL_4263"/>
<dbReference type="AlphaFoldDB" id="A8QEB3"/>
<dbReference type="InterPro" id="IPR050523">
    <property type="entry name" value="AKR_Detox_Biosynth"/>
</dbReference>
<dbReference type="Proteomes" id="UP000008837">
    <property type="component" value="Unassembled WGS sequence"/>
</dbReference>
<sequence>MEYVNLGRSGLKVSKIILGCMSYGEKDWAEWVLEEPESLEMLHHAYQRGINTWDTANVYSYGRSEEIVGKALKKYNIPRERVVIMSKCYFGAEKGPIGSAGGRTNDGVFVNRMGLSRKHILDSVEESVKRLGTYLDVLWIHRLDRETPKEEIMRALNDVIERGWVRYIGASSMAAWEFQQLQNIAEKHGWHKFVAMQNLYNLLYREEEREMIPYCQNTGVGLTPWYALASGTLARPWNGPSTERSTHDKFRQTVLGKGEEADKVIVDRVEEIAKKKGVAMAQVTIAWLLSKKYVTPILGLSKTSRIDEAVDAVKVKLTDEEISYLEEPYQPKRVTGY</sequence>
<keyword evidence="4" id="KW-1185">Reference proteome</keyword>
<dbReference type="STRING" id="425265.A8QEB3"/>
<gene>
    <name evidence="3" type="ORF">MGL_4263</name>
</gene>
<dbReference type="FunCoup" id="A8QEB3">
    <property type="interactions" value="12"/>
</dbReference>
<organism evidence="3 4">
    <name type="scientific">Malassezia globosa (strain ATCC MYA-4612 / CBS 7966)</name>
    <name type="common">Dandruff-associated fungus</name>
    <dbReference type="NCBI Taxonomy" id="425265"/>
    <lineage>
        <taxon>Eukaryota</taxon>
        <taxon>Fungi</taxon>
        <taxon>Dikarya</taxon>
        <taxon>Basidiomycota</taxon>
        <taxon>Ustilaginomycotina</taxon>
        <taxon>Malasseziomycetes</taxon>
        <taxon>Malasseziales</taxon>
        <taxon>Malasseziaceae</taxon>
        <taxon>Malassezia</taxon>
    </lineage>
</organism>
<evidence type="ECO:0000313" key="3">
    <source>
        <dbReference type="EMBL" id="EDP41384.1"/>
    </source>
</evidence>
<dbReference type="PANTHER" id="PTHR43364">
    <property type="entry name" value="NADH-SPECIFIC METHYLGLYOXAL REDUCTASE-RELATED"/>
    <property type="match status" value="1"/>
</dbReference>
<dbReference type="GO" id="GO:0005829">
    <property type="term" value="C:cytosol"/>
    <property type="evidence" value="ECO:0007669"/>
    <property type="project" value="UniProtKB-ARBA"/>
</dbReference>
<feature type="domain" description="NADP-dependent oxidoreductase" evidence="2">
    <location>
        <begin position="15"/>
        <end position="327"/>
    </location>
</feature>
<evidence type="ECO:0000256" key="1">
    <source>
        <dbReference type="ARBA" id="ARBA00023002"/>
    </source>
</evidence>
<keyword evidence="1" id="KW-0560">Oxidoreductase</keyword>
<proteinExistence type="predicted"/>
<dbReference type="OrthoDB" id="1720422at2759"/>